<organism evidence="2 3">
    <name type="scientific">Mixia osmundae (strain CBS 9802 / IAM 14324 / JCM 22182 / KY 12970)</name>
    <dbReference type="NCBI Taxonomy" id="764103"/>
    <lineage>
        <taxon>Eukaryota</taxon>
        <taxon>Fungi</taxon>
        <taxon>Dikarya</taxon>
        <taxon>Basidiomycota</taxon>
        <taxon>Pucciniomycotina</taxon>
        <taxon>Mixiomycetes</taxon>
        <taxon>Mixiales</taxon>
        <taxon>Mixiaceae</taxon>
        <taxon>Mixia</taxon>
    </lineage>
</organism>
<dbReference type="SUPFAM" id="SSF53098">
    <property type="entry name" value="Ribonuclease H-like"/>
    <property type="match status" value="1"/>
</dbReference>
<accession>G7EA21</accession>
<sequence>MSESRTRQPPEADSDASIPPQVQVHVEQQEQESSKGVRIGKVTSADEREIKPIKASRSADVPQDQDIRDVAIKAILGSHKARSLSASASRTSGHISPTKDRQTKRLRTAPTALRPATAFIRPAQPTSSARGPISGPRILSSRRSISPPGSSSVPTFNREYRQNNFANAQFLPSVNLRFEMLARLVRCNGKTFDDVARDVPGPFTAVAHDRTRVGITSIIEHEHAASVEYYRHCFEHQQPGTTLVGSDATVMKVGPDAGAAAIAVIARELTLDGKEFFYIFSKRIRDTICSHVAECEATTYCFELFNSGKIPWPAIKLLLFSDSQRAVRQLGKCSLEVKHKHKHVEIIAPWIKGHVDVFMNEFADKFCKGARTDREFAESKISPSQAYYYASSAFNF</sequence>
<dbReference type="InParanoid" id="G7EA21"/>
<dbReference type="InterPro" id="IPR012337">
    <property type="entry name" value="RNaseH-like_sf"/>
</dbReference>
<dbReference type="EMBL" id="BABT02000228">
    <property type="protein sequence ID" value="GAA99681.1"/>
    <property type="molecule type" value="Genomic_DNA"/>
</dbReference>
<dbReference type="RefSeq" id="XP_014566150.1">
    <property type="nucleotide sequence ID" value="XM_014710664.1"/>
</dbReference>
<dbReference type="RefSeq" id="XP_014566162.1">
    <property type="nucleotide sequence ID" value="XM_014710676.1"/>
</dbReference>
<keyword evidence="3" id="KW-1185">Reference proteome</keyword>
<reference evidence="2 3" key="2">
    <citation type="journal article" date="2012" name="Open Biol.">
        <title>Characteristics of nucleosomes and linker DNA regions on the genome of the basidiomycete Mixia osmundae revealed by mono- and dinucleosome mapping.</title>
        <authorList>
            <person name="Nishida H."/>
            <person name="Kondo S."/>
            <person name="Matsumoto T."/>
            <person name="Suzuki Y."/>
            <person name="Yoshikawa H."/>
            <person name="Taylor T.D."/>
            <person name="Sugiyama J."/>
        </authorList>
    </citation>
    <scope>NUCLEOTIDE SEQUENCE [LARGE SCALE GENOMIC DNA]</scope>
    <source>
        <strain evidence="3">CBS 9802 / IAM 14324 / JCM 22182 / KY 12970</strain>
    </source>
</reference>
<feature type="region of interest" description="Disordered" evidence="1">
    <location>
        <begin position="79"/>
        <end position="105"/>
    </location>
</feature>
<feature type="region of interest" description="Disordered" evidence="1">
    <location>
        <begin position="1"/>
        <end position="63"/>
    </location>
</feature>
<feature type="compositionally biased region" description="Basic and acidic residues" evidence="1">
    <location>
        <begin position="1"/>
        <end position="10"/>
    </location>
</feature>
<feature type="compositionally biased region" description="Low complexity" evidence="1">
    <location>
        <begin position="83"/>
        <end position="92"/>
    </location>
</feature>
<reference evidence="2 3" key="1">
    <citation type="journal article" date="2011" name="J. Gen. Appl. Microbiol.">
        <title>Draft genome sequencing of the enigmatic basidiomycete Mixia osmundae.</title>
        <authorList>
            <person name="Nishida H."/>
            <person name="Nagatsuka Y."/>
            <person name="Sugiyama J."/>
        </authorList>
    </citation>
    <scope>NUCLEOTIDE SEQUENCE [LARGE SCALE GENOMIC DNA]</scope>
    <source>
        <strain evidence="3">CBS 9802 / IAM 14324 / JCM 22182 / KY 12970</strain>
    </source>
</reference>
<protein>
    <submittedName>
        <fullName evidence="2">Uncharacterized protein</fullName>
    </submittedName>
</protein>
<evidence type="ECO:0000313" key="2">
    <source>
        <dbReference type="EMBL" id="GAA99681.1"/>
    </source>
</evidence>
<feature type="region of interest" description="Disordered" evidence="1">
    <location>
        <begin position="123"/>
        <end position="153"/>
    </location>
</feature>
<feature type="compositionally biased region" description="Low complexity" evidence="1">
    <location>
        <begin position="132"/>
        <end position="152"/>
    </location>
</feature>
<evidence type="ECO:0000313" key="3">
    <source>
        <dbReference type="Proteomes" id="UP000009131"/>
    </source>
</evidence>
<gene>
    <name evidence="2" type="primary">Mo06384</name>
    <name evidence="2" type="ORF">E5Q_06384</name>
</gene>
<comment type="caution">
    <text evidence="2">The sequence shown here is derived from an EMBL/GenBank/DDBJ whole genome shotgun (WGS) entry which is preliminary data.</text>
</comment>
<proteinExistence type="predicted"/>
<name>G7EA21_MIXOS</name>
<evidence type="ECO:0000256" key="1">
    <source>
        <dbReference type="SAM" id="MobiDB-lite"/>
    </source>
</evidence>
<dbReference type="HOGENOM" id="CLU_696540_0_0_1"/>
<dbReference type="Proteomes" id="UP000009131">
    <property type="component" value="Unassembled WGS sequence"/>
</dbReference>
<dbReference type="AlphaFoldDB" id="G7EA21"/>